<dbReference type="AlphaFoldDB" id="A0A934SUB2"/>
<comment type="caution">
    <text evidence="2">The sequence shown here is derived from an EMBL/GenBank/DDBJ whole genome shotgun (WGS) entry which is preliminary data.</text>
</comment>
<dbReference type="RefSeq" id="WP_200594845.1">
    <property type="nucleotide sequence ID" value="NZ_JAEPBG010000009.1"/>
</dbReference>
<name>A0A934SUB2_9BURK</name>
<gene>
    <name evidence="2" type="ORF">JJB74_20130</name>
</gene>
<accession>A0A934SUB2</accession>
<reference evidence="2" key="1">
    <citation type="submission" date="2021-01" db="EMBL/GenBank/DDBJ databases">
        <title>Genome sequence of strain Noviherbaspirillum sp. DKR-6.</title>
        <authorList>
            <person name="Chaudhary D.K."/>
        </authorList>
    </citation>
    <scope>NUCLEOTIDE SEQUENCE</scope>
    <source>
        <strain evidence="2">DKR-6</strain>
    </source>
</reference>
<proteinExistence type="predicted"/>
<feature type="region of interest" description="Disordered" evidence="1">
    <location>
        <begin position="442"/>
        <end position="473"/>
    </location>
</feature>
<evidence type="ECO:0000313" key="3">
    <source>
        <dbReference type="Proteomes" id="UP000622890"/>
    </source>
</evidence>
<evidence type="ECO:0000313" key="2">
    <source>
        <dbReference type="EMBL" id="MBK4736936.1"/>
    </source>
</evidence>
<dbReference type="EMBL" id="JAEPBG010000009">
    <property type="protein sequence ID" value="MBK4736936.1"/>
    <property type="molecule type" value="Genomic_DNA"/>
</dbReference>
<keyword evidence="3" id="KW-1185">Reference proteome</keyword>
<organism evidence="2 3">
    <name type="scientific">Noviherbaspirillum pedocola</name>
    <dbReference type="NCBI Taxonomy" id="2801341"/>
    <lineage>
        <taxon>Bacteria</taxon>
        <taxon>Pseudomonadati</taxon>
        <taxon>Pseudomonadota</taxon>
        <taxon>Betaproteobacteria</taxon>
        <taxon>Burkholderiales</taxon>
        <taxon>Oxalobacteraceae</taxon>
        <taxon>Noviherbaspirillum</taxon>
    </lineage>
</organism>
<evidence type="ECO:0000256" key="1">
    <source>
        <dbReference type="SAM" id="MobiDB-lite"/>
    </source>
</evidence>
<protein>
    <submittedName>
        <fullName evidence="2">Uncharacterized protein</fullName>
    </submittedName>
</protein>
<sequence length="473" mass="51512">MSQKDMERTKSDWYRSGKLGPSAQVLISARGGVHGPDGRHHVALCATDEPRETGAFISWLRTPPADLPPGPQVPGWHGIAHLHSSAGGSLAAEVQQKEADWNRGNFIVHGSCKGVAMHTLCSLANGICDAIAQHGEKPGAIKAIDMAAHAMRVAGDTIYCGGADFDAPLKIGAPRDDEQASMATVMENLESGRHEAVRISGSDRDRAALLEAMRGQQDTCEEEQGLDDKLSNMILTRTARVRIDELLALAEAYPAAHDLAMRKAGYMGASDCGAGYLAMQRWHVAFLREVRNGEGSPESLRQYLDYTGRYGSTDAEWCDRIAPALRQNRALLLVALEWDSSNKRFGLCEALRREFAAHPEDVTRLLAATQGNEAQHTRLCEFLEDTSRAQGASTGKMDAEGSRRDALISHLHFLFDTPADERDDFSSTESRVSDRWWESAPSIIEPDSSTGQPVSAASRDVKIGSGLDEYSML</sequence>
<dbReference type="Proteomes" id="UP000622890">
    <property type="component" value="Unassembled WGS sequence"/>
</dbReference>